<dbReference type="PROSITE" id="PS50998">
    <property type="entry name" value="GLA_2"/>
    <property type="match status" value="1"/>
</dbReference>
<evidence type="ECO:0000313" key="4">
    <source>
        <dbReference type="EMBL" id="KAF5888256.1"/>
    </source>
</evidence>
<dbReference type="AlphaFoldDB" id="A0A8J4U0D4"/>
<protein>
    <submittedName>
        <fullName evidence="4">Transmembrane gamma-carboxyglutamic acid protein 2</fullName>
    </submittedName>
</protein>
<name>A0A8J4U0D4_CLAMG</name>
<dbReference type="SUPFAM" id="SSF57630">
    <property type="entry name" value="GLA-domain"/>
    <property type="match status" value="1"/>
</dbReference>
<dbReference type="InterPro" id="IPR000294">
    <property type="entry name" value="GLA_domain"/>
</dbReference>
<evidence type="ECO:0000256" key="1">
    <source>
        <dbReference type="ARBA" id="ARBA00023157"/>
    </source>
</evidence>
<sequence length="178" mass="19608">MSVFHLALVQSVNNDHDRNVFLHETSADSFLSRSLLYNKWDFELVTPGNIERECMEEICSYEEAREVFEDDQQTATFWKTYTHSNASTFHVDVAGLVAGILGAVVFAIIVLVLGCYCYKRKSKTVTRGGSVPVRMAADGRPAPETVPLASIVAPGLPSYNEALNRSGQHDAPPPPYTG</sequence>
<reference evidence="4" key="1">
    <citation type="submission" date="2020-07" db="EMBL/GenBank/DDBJ databases">
        <title>Clarias magur genome sequencing, assembly and annotation.</title>
        <authorList>
            <person name="Kushwaha B."/>
            <person name="Kumar R."/>
            <person name="Das P."/>
            <person name="Joshi C.G."/>
            <person name="Kumar D."/>
            <person name="Nagpure N.S."/>
            <person name="Pandey M."/>
            <person name="Agarwal S."/>
            <person name="Srivastava S."/>
            <person name="Singh M."/>
            <person name="Sahoo L."/>
            <person name="Jayasankar P."/>
            <person name="Meher P.K."/>
            <person name="Koringa P.G."/>
            <person name="Iquebal M.A."/>
            <person name="Das S.P."/>
            <person name="Bit A."/>
            <person name="Patnaik S."/>
            <person name="Patel N."/>
            <person name="Shah T.M."/>
            <person name="Hinsu A."/>
            <person name="Jena J.K."/>
        </authorList>
    </citation>
    <scope>NUCLEOTIDE SEQUENCE</scope>
    <source>
        <strain evidence="4">CIFAMagur01</strain>
        <tissue evidence="4">Testis</tissue>
    </source>
</reference>
<dbReference type="PRINTS" id="PR00001">
    <property type="entry name" value="GLABLOOD"/>
</dbReference>
<accession>A0A8J4U0D4</accession>
<dbReference type="PROSITE" id="PS00011">
    <property type="entry name" value="GLA_1"/>
    <property type="match status" value="1"/>
</dbReference>
<gene>
    <name evidence="4" type="ORF">DAT39_021949</name>
</gene>
<dbReference type="GO" id="GO:0005509">
    <property type="term" value="F:calcium ion binding"/>
    <property type="evidence" value="ECO:0007669"/>
    <property type="project" value="InterPro"/>
</dbReference>
<feature type="non-terminal residue" evidence="4">
    <location>
        <position position="1"/>
    </location>
</feature>
<dbReference type="GO" id="GO:0005886">
    <property type="term" value="C:plasma membrane"/>
    <property type="evidence" value="ECO:0007669"/>
    <property type="project" value="TreeGrafter"/>
</dbReference>
<dbReference type="Proteomes" id="UP000727407">
    <property type="component" value="Unassembled WGS sequence"/>
</dbReference>
<dbReference type="PANTHER" id="PTHR24278">
    <property type="entry name" value="COAGULATION FACTOR"/>
    <property type="match status" value="1"/>
</dbReference>
<dbReference type="Gene3D" id="4.10.740.10">
    <property type="entry name" value="Coagulation Factor IX"/>
    <property type="match status" value="1"/>
</dbReference>
<dbReference type="FunFam" id="4.10.740.10:FF:000001">
    <property type="entry name" value="vitamin K-dependent protein S"/>
    <property type="match status" value="1"/>
</dbReference>
<evidence type="ECO:0000313" key="5">
    <source>
        <dbReference type="Proteomes" id="UP000727407"/>
    </source>
</evidence>
<keyword evidence="2 4" id="KW-0812">Transmembrane</keyword>
<dbReference type="GO" id="GO:0005615">
    <property type="term" value="C:extracellular space"/>
    <property type="evidence" value="ECO:0007669"/>
    <property type="project" value="TreeGrafter"/>
</dbReference>
<comment type="caution">
    <text evidence="4">The sequence shown here is derived from an EMBL/GenBank/DDBJ whole genome shotgun (WGS) entry which is preliminary data.</text>
</comment>
<keyword evidence="1" id="KW-1015">Disulfide bond</keyword>
<dbReference type="PANTHER" id="PTHR24278:SF38">
    <property type="entry name" value="TRANSMEMBRANE GAMMA-CARBOXYGLUTAMIC ACID PROTEIN 4"/>
    <property type="match status" value="1"/>
</dbReference>
<evidence type="ECO:0000259" key="3">
    <source>
        <dbReference type="PROSITE" id="PS50998"/>
    </source>
</evidence>
<organism evidence="4 5">
    <name type="scientific">Clarias magur</name>
    <name type="common">Asian catfish</name>
    <name type="synonym">Macropteronotus magur</name>
    <dbReference type="NCBI Taxonomy" id="1594786"/>
    <lineage>
        <taxon>Eukaryota</taxon>
        <taxon>Metazoa</taxon>
        <taxon>Chordata</taxon>
        <taxon>Craniata</taxon>
        <taxon>Vertebrata</taxon>
        <taxon>Euteleostomi</taxon>
        <taxon>Actinopterygii</taxon>
        <taxon>Neopterygii</taxon>
        <taxon>Teleostei</taxon>
        <taxon>Ostariophysi</taxon>
        <taxon>Siluriformes</taxon>
        <taxon>Clariidae</taxon>
        <taxon>Clarias</taxon>
    </lineage>
</organism>
<dbReference type="OrthoDB" id="9945709at2759"/>
<keyword evidence="2" id="KW-1133">Transmembrane helix</keyword>
<dbReference type="Pfam" id="PF00594">
    <property type="entry name" value="Gla"/>
    <property type="match status" value="1"/>
</dbReference>
<dbReference type="EMBL" id="QNUK01001014">
    <property type="protein sequence ID" value="KAF5888256.1"/>
    <property type="molecule type" value="Genomic_DNA"/>
</dbReference>
<proteinExistence type="predicted"/>
<feature type="transmembrane region" description="Helical" evidence="2">
    <location>
        <begin position="93"/>
        <end position="118"/>
    </location>
</feature>
<dbReference type="InterPro" id="IPR050442">
    <property type="entry name" value="Peptidase_S1_coag_factors"/>
</dbReference>
<keyword evidence="5" id="KW-1185">Reference proteome</keyword>
<dbReference type="InterPro" id="IPR017857">
    <property type="entry name" value="Coagulation_fac-like_Gla_dom"/>
</dbReference>
<evidence type="ECO:0000256" key="2">
    <source>
        <dbReference type="SAM" id="Phobius"/>
    </source>
</evidence>
<dbReference type="InterPro" id="IPR035972">
    <property type="entry name" value="GLA-like_dom_SF"/>
</dbReference>
<feature type="domain" description="Gla" evidence="3">
    <location>
        <begin position="37"/>
        <end position="83"/>
    </location>
</feature>
<keyword evidence="2" id="KW-0472">Membrane</keyword>
<dbReference type="SMART" id="SM00069">
    <property type="entry name" value="GLA"/>
    <property type="match status" value="1"/>
</dbReference>